<sequence>MRRAGAPASKASAGLVLVHGRGSSAADMLGLGEALALPQVALLAPEAPGRSWWPTSFLAPSAEIAPWLDRGLAAVRNSIAALEEEGLARSAICLLGFSQGGCLALEFAAREGQGLSAVFCHSGALVGTGDDAGPPSEALYGFAPKRFDYPDHVDGLRIDMSCHERDPHIPLARFAQSTARLQELGADVTQRVYPGAGHSLRQEDVNALRGWLNRAAPQV</sequence>
<keyword evidence="2 4" id="KW-0378">Hydrolase</keyword>
<evidence type="ECO:0000256" key="2">
    <source>
        <dbReference type="ARBA" id="ARBA00022801"/>
    </source>
</evidence>
<gene>
    <name evidence="4" type="ORF">IQ782_15955</name>
</gene>
<dbReference type="Proteomes" id="UP000607796">
    <property type="component" value="Unassembled WGS sequence"/>
</dbReference>
<proteinExistence type="inferred from homology"/>
<evidence type="ECO:0000259" key="3">
    <source>
        <dbReference type="Pfam" id="PF02230"/>
    </source>
</evidence>
<dbReference type="PANTHER" id="PTHR10655">
    <property type="entry name" value="LYSOPHOSPHOLIPASE-RELATED"/>
    <property type="match status" value="1"/>
</dbReference>
<accession>A0ABR9X4H8</accession>
<dbReference type="InterPro" id="IPR050565">
    <property type="entry name" value="LYPA1-2/EST-like"/>
</dbReference>
<comment type="caution">
    <text evidence="4">The sequence shown here is derived from an EMBL/GenBank/DDBJ whole genome shotgun (WGS) entry which is preliminary data.</text>
</comment>
<dbReference type="RefSeq" id="WP_194135645.1">
    <property type="nucleotide sequence ID" value="NZ_JADFFK010000011.1"/>
</dbReference>
<dbReference type="Pfam" id="PF02230">
    <property type="entry name" value="Abhydrolase_2"/>
    <property type="match status" value="1"/>
</dbReference>
<name>A0ABR9X4H8_9RHOB</name>
<evidence type="ECO:0000256" key="1">
    <source>
        <dbReference type="ARBA" id="ARBA00006499"/>
    </source>
</evidence>
<dbReference type="EMBL" id="JADFFK010000011">
    <property type="protein sequence ID" value="MBE9638347.1"/>
    <property type="molecule type" value="Genomic_DNA"/>
</dbReference>
<organism evidence="4 5">
    <name type="scientific">Salipiger mangrovisoli</name>
    <dbReference type="NCBI Taxonomy" id="2865933"/>
    <lineage>
        <taxon>Bacteria</taxon>
        <taxon>Pseudomonadati</taxon>
        <taxon>Pseudomonadota</taxon>
        <taxon>Alphaproteobacteria</taxon>
        <taxon>Rhodobacterales</taxon>
        <taxon>Roseobacteraceae</taxon>
        <taxon>Salipiger</taxon>
    </lineage>
</organism>
<dbReference type="GO" id="GO:0016787">
    <property type="term" value="F:hydrolase activity"/>
    <property type="evidence" value="ECO:0007669"/>
    <property type="project" value="UniProtKB-KW"/>
</dbReference>
<reference evidence="4 5" key="1">
    <citation type="journal article" date="2021" name="Int. J. Syst. Evol. Microbiol.">
        <title>Salipiger mangrovisoli sp. nov., isolated from mangrove soil and the proposal for the reclassification of Paraphaeobacter pallidus as Salipiger pallidus comb. nov.</title>
        <authorList>
            <person name="Du J."/>
            <person name="Liu Y."/>
            <person name="Pei T."/>
            <person name="Deng M.R."/>
            <person name="Zhu H."/>
        </authorList>
    </citation>
    <scope>NUCLEOTIDE SEQUENCE [LARGE SCALE GENOMIC DNA]</scope>
    <source>
        <strain evidence="4 5">6D45A</strain>
    </source>
</reference>
<comment type="similarity">
    <text evidence="1">Belongs to the AB hydrolase superfamily. AB hydrolase 2 family.</text>
</comment>
<dbReference type="Gene3D" id="3.40.50.1820">
    <property type="entry name" value="alpha/beta hydrolase"/>
    <property type="match status" value="1"/>
</dbReference>
<evidence type="ECO:0000313" key="4">
    <source>
        <dbReference type="EMBL" id="MBE9638347.1"/>
    </source>
</evidence>
<dbReference type="PANTHER" id="PTHR10655:SF17">
    <property type="entry name" value="LYSOPHOSPHOLIPASE-LIKE PROTEIN 1"/>
    <property type="match status" value="1"/>
</dbReference>
<evidence type="ECO:0000313" key="5">
    <source>
        <dbReference type="Proteomes" id="UP000607796"/>
    </source>
</evidence>
<dbReference type="SUPFAM" id="SSF53474">
    <property type="entry name" value="alpha/beta-Hydrolases"/>
    <property type="match status" value="1"/>
</dbReference>
<keyword evidence="5" id="KW-1185">Reference proteome</keyword>
<dbReference type="InterPro" id="IPR029058">
    <property type="entry name" value="AB_hydrolase_fold"/>
</dbReference>
<protein>
    <submittedName>
        <fullName evidence="4">Dienelactone hydrolase family protein</fullName>
    </submittedName>
</protein>
<feature type="domain" description="Phospholipase/carboxylesterase/thioesterase" evidence="3">
    <location>
        <begin position="6"/>
        <end position="126"/>
    </location>
</feature>
<dbReference type="InterPro" id="IPR003140">
    <property type="entry name" value="PLipase/COase/thioEstase"/>
</dbReference>